<reference evidence="4" key="1">
    <citation type="submission" date="2021-01" db="EMBL/GenBank/DDBJ databases">
        <authorList>
            <person name="Corre E."/>
            <person name="Pelletier E."/>
            <person name="Niang G."/>
            <person name="Scheremetjew M."/>
            <person name="Finn R."/>
            <person name="Kale V."/>
            <person name="Holt S."/>
            <person name="Cochrane G."/>
            <person name="Meng A."/>
            <person name="Brown T."/>
            <person name="Cohen L."/>
        </authorList>
    </citation>
    <scope>NUCLEOTIDE SEQUENCE</scope>
    <source>
        <strain evidence="4">CCMP1413</strain>
    </source>
</reference>
<dbReference type="InterPro" id="IPR003323">
    <property type="entry name" value="OTU_dom"/>
</dbReference>
<dbReference type="SUPFAM" id="SSF54001">
    <property type="entry name" value="Cysteine proteinases"/>
    <property type="match status" value="1"/>
</dbReference>
<dbReference type="InterPro" id="IPR050704">
    <property type="entry name" value="Peptidase_C85-like"/>
</dbReference>
<dbReference type="Pfam" id="PF02338">
    <property type="entry name" value="OTU"/>
    <property type="match status" value="1"/>
</dbReference>
<dbReference type="GO" id="GO:0004843">
    <property type="term" value="F:cysteine-type deubiquitinase activity"/>
    <property type="evidence" value="ECO:0007669"/>
    <property type="project" value="TreeGrafter"/>
</dbReference>
<evidence type="ECO:0000256" key="1">
    <source>
        <dbReference type="ARBA" id="ARBA00010407"/>
    </source>
</evidence>
<dbReference type="CDD" id="cd22751">
    <property type="entry name" value="OTU_plant_OTU9-like"/>
    <property type="match status" value="1"/>
</dbReference>
<gene>
    <name evidence="4" type="ORF">PCOL08062_LOCUS6461</name>
</gene>
<name>A0A7R9TN15_9VIRI</name>
<feature type="compositionally biased region" description="Low complexity" evidence="2">
    <location>
        <begin position="19"/>
        <end position="29"/>
    </location>
</feature>
<organism evidence="4">
    <name type="scientific">Prasinoderma coloniale</name>
    <dbReference type="NCBI Taxonomy" id="156133"/>
    <lineage>
        <taxon>Eukaryota</taxon>
        <taxon>Viridiplantae</taxon>
        <taxon>Prasinodermophyta</taxon>
        <taxon>Prasinodermophyceae</taxon>
        <taxon>Prasinodermales</taxon>
        <taxon>Prasinodermaceae</taxon>
        <taxon>Prasinoderma</taxon>
    </lineage>
</organism>
<accession>A0A7R9TN15</accession>
<sequence length="505" mass="52910">MGGCLSARPADARPAVHDFVAARAQAADDGAGGHAPKRRGGDARAGQSRKGGGGAPSSSSAKSTRAQTAARGSPVATAARAVSSFLTSRPAPPSEPIVRPLAEARAARRLAAAAGVRVDQRLSGDTDAARARGDGRAEEVVAHGSYEGPVDDGLCTATTPTRAPPNDSGTDLRGVRRNPPELSASVLRIIDVVLGPPVSTVTPAQAAWSTTALSSPAPADHTVTQVLPLAQARVNGDSPDSDGLATSEVANGVANGTASGGAQVPPLLALPPPSFLAASSAKVFAERRSLAVRLTRASSLKAFRNSKVANPRAASRYESEYARSDSTAGLAEAVELETRSMAEGKQLIDARLARLGLSSVLMMDDGNCQFRALSHQLFGDQSFHKEVRAEVVAWMKTHAASFAPFVGGRSDFYRYVADMGKNRCWGDELTLRAACDAFRCVLFIVQSTKTNWLLVYEPGRNARRSRAEDRDAHRKTVFLSYIAPVHYNSVLLPPGYGQKGGRAAG</sequence>
<dbReference type="AlphaFoldDB" id="A0A7R9TN15"/>
<dbReference type="EMBL" id="HBDZ01008451">
    <property type="protein sequence ID" value="CAD8240109.1"/>
    <property type="molecule type" value="Transcribed_RNA"/>
</dbReference>
<protein>
    <recommendedName>
        <fullName evidence="3">OTU domain-containing protein</fullName>
    </recommendedName>
</protein>
<feature type="compositionally biased region" description="Low complexity" evidence="2">
    <location>
        <begin position="56"/>
        <end position="70"/>
    </location>
</feature>
<feature type="domain" description="OTU" evidence="3">
    <location>
        <begin position="357"/>
        <end position="493"/>
    </location>
</feature>
<feature type="region of interest" description="Disordered" evidence="2">
    <location>
        <begin position="19"/>
        <end position="97"/>
    </location>
</feature>
<dbReference type="PROSITE" id="PS50802">
    <property type="entry name" value="OTU"/>
    <property type="match status" value="1"/>
</dbReference>
<proteinExistence type="inferred from homology"/>
<dbReference type="PANTHER" id="PTHR12419">
    <property type="entry name" value="OTU DOMAIN CONTAINING PROTEIN"/>
    <property type="match status" value="1"/>
</dbReference>
<evidence type="ECO:0000256" key="2">
    <source>
        <dbReference type="SAM" id="MobiDB-lite"/>
    </source>
</evidence>
<comment type="similarity">
    <text evidence="1">Belongs to the peptidase C85 family.</text>
</comment>
<dbReference type="Gene3D" id="3.90.70.80">
    <property type="match status" value="1"/>
</dbReference>
<dbReference type="GO" id="GO:0016579">
    <property type="term" value="P:protein deubiquitination"/>
    <property type="evidence" value="ECO:0007669"/>
    <property type="project" value="TreeGrafter"/>
</dbReference>
<dbReference type="PANTHER" id="PTHR12419:SF11">
    <property type="entry name" value="OTU DOMAIN-CONTAINING PROTEIN DDB_G0284757"/>
    <property type="match status" value="1"/>
</dbReference>
<evidence type="ECO:0000313" key="4">
    <source>
        <dbReference type="EMBL" id="CAD8240109.1"/>
    </source>
</evidence>
<evidence type="ECO:0000259" key="3">
    <source>
        <dbReference type="PROSITE" id="PS50802"/>
    </source>
</evidence>
<dbReference type="InterPro" id="IPR038765">
    <property type="entry name" value="Papain-like_cys_pep_sf"/>
</dbReference>